<dbReference type="AlphaFoldDB" id="A0A7Y2EAB3"/>
<dbReference type="PANTHER" id="PTHR36842">
    <property type="entry name" value="PROTEIN TOLB HOMOLOG"/>
    <property type="match status" value="1"/>
</dbReference>
<dbReference type="SUPFAM" id="SSF82171">
    <property type="entry name" value="DPP6 N-terminal domain-like"/>
    <property type="match status" value="1"/>
</dbReference>
<dbReference type="PANTHER" id="PTHR36842:SF1">
    <property type="entry name" value="PROTEIN TOLB"/>
    <property type="match status" value="1"/>
</dbReference>
<dbReference type="Pfam" id="PF07676">
    <property type="entry name" value="PD40"/>
    <property type="match status" value="2"/>
</dbReference>
<proteinExistence type="inferred from homology"/>
<name>A0A7Y2EAB3_UNCEI</name>
<dbReference type="InterPro" id="IPR011659">
    <property type="entry name" value="WD40"/>
</dbReference>
<evidence type="ECO:0008006" key="4">
    <source>
        <dbReference type="Google" id="ProtNLM"/>
    </source>
</evidence>
<comment type="similarity">
    <text evidence="1">Belongs to the TolB family.</text>
</comment>
<evidence type="ECO:0000256" key="1">
    <source>
        <dbReference type="ARBA" id="ARBA00009820"/>
    </source>
</evidence>
<feature type="non-terminal residue" evidence="2">
    <location>
        <position position="670"/>
    </location>
</feature>
<organism evidence="2 3">
    <name type="scientific">Eiseniibacteriota bacterium</name>
    <dbReference type="NCBI Taxonomy" id="2212470"/>
    <lineage>
        <taxon>Bacteria</taxon>
        <taxon>Candidatus Eiseniibacteriota</taxon>
    </lineage>
</organism>
<protein>
    <recommendedName>
        <fullName evidence="4">Peptidase MA-like domain-containing protein</fullName>
    </recommendedName>
</protein>
<dbReference type="InterPro" id="IPR011042">
    <property type="entry name" value="6-blade_b-propeller_TolB-like"/>
</dbReference>
<dbReference type="EMBL" id="JABDJR010000483">
    <property type="protein sequence ID" value="NNF07465.1"/>
    <property type="molecule type" value="Genomic_DNA"/>
</dbReference>
<accession>A0A7Y2EAB3</accession>
<gene>
    <name evidence="2" type="ORF">HKN21_11940</name>
</gene>
<evidence type="ECO:0000313" key="3">
    <source>
        <dbReference type="Proteomes" id="UP000547674"/>
    </source>
</evidence>
<reference evidence="2 3" key="1">
    <citation type="submission" date="2020-03" db="EMBL/GenBank/DDBJ databases">
        <title>Metabolic flexibility allows generalist bacteria to become dominant in a frequently disturbed ecosystem.</title>
        <authorList>
            <person name="Chen Y.-J."/>
            <person name="Leung P.M."/>
            <person name="Bay S.K."/>
            <person name="Hugenholtz P."/>
            <person name="Kessler A.J."/>
            <person name="Shelley G."/>
            <person name="Waite D.W."/>
            <person name="Cook P.L."/>
            <person name="Greening C."/>
        </authorList>
    </citation>
    <scope>NUCLEOTIDE SEQUENCE [LARGE SCALE GENOMIC DNA]</scope>
    <source>
        <strain evidence="2">SS_bin_28</strain>
    </source>
</reference>
<evidence type="ECO:0000313" key="2">
    <source>
        <dbReference type="EMBL" id="NNF07465.1"/>
    </source>
</evidence>
<dbReference type="Gene3D" id="2.120.10.30">
    <property type="entry name" value="TolB, C-terminal domain"/>
    <property type="match status" value="2"/>
</dbReference>
<comment type="caution">
    <text evidence="2">The sequence shown here is derived from an EMBL/GenBank/DDBJ whole genome shotgun (WGS) entry which is preliminary data.</text>
</comment>
<dbReference type="Proteomes" id="UP000547674">
    <property type="component" value="Unassembled WGS sequence"/>
</dbReference>
<sequence>MPKSRSHQFRAPRYGVGFLGLQILLIFLSVFLAESAVAQTASFGKNKIQYNNFDWRVLESDHFHLYYYPEEEELARTALQLAEDYYDLVAARFRHEVARRIPLIIYSSHQDFEQTNVTPAVLPEGVAGFTEFLKGRVAMPFNGSYHDFAHTLHHELVHVFQLSRLEESFRLHYRNNLVGPPLWFTEGMAEAWSEEWDATGDLFLRDLVIHDRLPEIRSLWRLNGTFVLYKVGQDLIFFLEENYGTAVVPEIYDELWRVQSFEEALQNVTGTTVDELSTRWHYNLWQRYFPDVQRYQPLELAARKIATKGASFKAVSPPKSSGLDPSTFYFLSPRTGYTNIYRASVNGPERDLKEIVSGQRKAEFESFHAFQSKIDVSSEAHLAFVSKFHERDGLFLFDLENEKLLAKWQFENLVALRSPAFHPDGTKLVFAGLSPSGRQDIYLFDLATETLTPLTDDAFLDDNPTWSPDGERVLFVSDRNEWGKDGSKNLFAIDMGKGELTVVTHGPWVDGAPAFNRETGALAFSSSRNGTPQLFVSDSLGVRQVTNILGGATDPAWITGTNDLLFTGMSDLRFGIYRMSVPDKAVYETAPVIAESQDIFAKEDSLDWVFLESPEEETEFKWVPPQQWLPSIDTQAEDLGTRELPYRSRYTLDFAQGGVIFEPTQNVGEG</sequence>